<feature type="compositionally biased region" description="Basic and acidic residues" evidence="1">
    <location>
        <begin position="413"/>
        <end position="423"/>
    </location>
</feature>
<dbReference type="InParanoid" id="A0A5C3NRQ4"/>
<protein>
    <submittedName>
        <fullName evidence="2">Uncharacterized protein</fullName>
    </submittedName>
</protein>
<keyword evidence="3" id="KW-1185">Reference proteome</keyword>
<feature type="compositionally biased region" description="Low complexity" evidence="1">
    <location>
        <begin position="344"/>
        <end position="359"/>
    </location>
</feature>
<evidence type="ECO:0000313" key="3">
    <source>
        <dbReference type="Proteomes" id="UP000308197"/>
    </source>
</evidence>
<sequence>MSQHPSTSQHAGMNVDDDNGPQPPQQLAGGAPSSTMGAPPPSYHQPQASQYAMPPQHHPYYPLPSPAYGQPLPYQGQYTTAFVPQPTTAPQPFAPPSGMPPLMPLPSVTHHQPLEWSCPDYTRLVVIHDDPRCPPCISYLRHSEAAASDPQYNQVHEDARTRQQAAYFEHFQRYRGEGRSDETARLREENRRLREAEEEDSRRFREREQELLRRIDLAWEAHDEQERQVRDLRERCERLQADVDRQPRRERFERVPEHRRSRSPRPRSPLPRHDDQYDRRRASQRPRSPPRVSSSRRPPTPPGPSRMPSLPSRRETHPPRHQPPQVRLPSSRPEFVQGSSRSENTAPSTRPSTNPSTPAFGMGSTNLLQISYDDLSDDNGEEYVVEPDQPVNMKEVQRRLTNQSMRKARRPKRDQTWQDKDRAAFSPIPGRPQPTPPPLANTVPPSTVEGSWPTGLQPVHNTDVKLASSWRGLSWKRPAASLSQMAGALYRVRHLIQQVDAYNGYMGVPGMACLKTNWRGTNSRPRPNVPRRREPRTGIADPRATPSRAASVEVWERYYTDYPWSIPTQLRPDPSNERAVPSRDVIEGNLLIRRVIPSTRSSESSMRASLLDSVIRLFSVHGLFGQLVQRGGYPRGPTENLRPFPTNLGLANVNEFDVARWYARCGVTDRSVLLMSHVARIYRNVNLGRPANSVEPWPYPPTSITAFDHVPTEAELPAMPFPDLVDVTMTDALDAPPAEGTENGDGITTVPAIGAPADSPTVDGVAGNQHVELPSEVQAGDGITSVPGAPSEAMEQE</sequence>
<feature type="region of interest" description="Disordered" evidence="1">
    <location>
        <begin position="518"/>
        <end position="545"/>
    </location>
</feature>
<feature type="compositionally biased region" description="Basic and acidic residues" evidence="1">
    <location>
        <begin position="271"/>
        <end position="281"/>
    </location>
</feature>
<dbReference type="Proteomes" id="UP000308197">
    <property type="component" value="Unassembled WGS sequence"/>
</dbReference>
<feature type="region of interest" description="Disordered" evidence="1">
    <location>
        <begin position="1"/>
        <end position="68"/>
    </location>
</feature>
<feature type="compositionally biased region" description="Polar residues" evidence="1">
    <location>
        <begin position="1"/>
        <end position="11"/>
    </location>
</feature>
<feature type="region of interest" description="Disordered" evidence="1">
    <location>
        <begin position="178"/>
        <end position="206"/>
    </location>
</feature>
<feature type="region of interest" description="Disordered" evidence="1">
    <location>
        <begin position="390"/>
        <end position="459"/>
    </location>
</feature>
<proteinExistence type="predicted"/>
<dbReference type="AlphaFoldDB" id="A0A5C3NRQ4"/>
<feature type="region of interest" description="Disordered" evidence="1">
    <location>
        <begin position="247"/>
        <end position="364"/>
    </location>
</feature>
<reference evidence="2 3" key="1">
    <citation type="journal article" date="2019" name="Nat. Ecol. Evol.">
        <title>Megaphylogeny resolves global patterns of mushroom evolution.</title>
        <authorList>
            <person name="Varga T."/>
            <person name="Krizsan K."/>
            <person name="Foldi C."/>
            <person name="Dima B."/>
            <person name="Sanchez-Garcia M."/>
            <person name="Sanchez-Ramirez S."/>
            <person name="Szollosi G.J."/>
            <person name="Szarkandi J.G."/>
            <person name="Papp V."/>
            <person name="Albert L."/>
            <person name="Andreopoulos W."/>
            <person name="Angelini C."/>
            <person name="Antonin V."/>
            <person name="Barry K.W."/>
            <person name="Bougher N.L."/>
            <person name="Buchanan P."/>
            <person name="Buyck B."/>
            <person name="Bense V."/>
            <person name="Catcheside P."/>
            <person name="Chovatia M."/>
            <person name="Cooper J."/>
            <person name="Damon W."/>
            <person name="Desjardin D."/>
            <person name="Finy P."/>
            <person name="Geml J."/>
            <person name="Haridas S."/>
            <person name="Hughes K."/>
            <person name="Justo A."/>
            <person name="Karasinski D."/>
            <person name="Kautmanova I."/>
            <person name="Kiss B."/>
            <person name="Kocsube S."/>
            <person name="Kotiranta H."/>
            <person name="LaButti K.M."/>
            <person name="Lechner B.E."/>
            <person name="Liimatainen K."/>
            <person name="Lipzen A."/>
            <person name="Lukacs Z."/>
            <person name="Mihaltcheva S."/>
            <person name="Morgado L.N."/>
            <person name="Niskanen T."/>
            <person name="Noordeloos M.E."/>
            <person name="Ohm R.A."/>
            <person name="Ortiz-Santana B."/>
            <person name="Ovrebo C."/>
            <person name="Racz N."/>
            <person name="Riley R."/>
            <person name="Savchenko A."/>
            <person name="Shiryaev A."/>
            <person name="Soop K."/>
            <person name="Spirin V."/>
            <person name="Szebenyi C."/>
            <person name="Tomsovsky M."/>
            <person name="Tulloss R.E."/>
            <person name="Uehling J."/>
            <person name="Grigoriev I.V."/>
            <person name="Vagvolgyi C."/>
            <person name="Papp T."/>
            <person name="Martin F.M."/>
            <person name="Miettinen O."/>
            <person name="Hibbett D.S."/>
            <person name="Nagy L.G."/>
        </authorList>
    </citation>
    <scope>NUCLEOTIDE SEQUENCE [LARGE SCALE GENOMIC DNA]</scope>
    <source>
        <strain evidence="2 3">HHB13444</strain>
    </source>
</reference>
<feature type="region of interest" description="Disordered" evidence="1">
    <location>
        <begin position="735"/>
        <end position="797"/>
    </location>
</feature>
<dbReference type="EMBL" id="ML211868">
    <property type="protein sequence ID" value="TFK80015.1"/>
    <property type="molecule type" value="Genomic_DNA"/>
</dbReference>
<feature type="compositionally biased region" description="Pro residues" evidence="1">
    <location>
        <begin position="429"/>
        <end position="439"/>
    </location>
</feature>
<name>A0A5C3NRQ4_9APHY</name>
<evidence type="ECO:0000313" key="2">
    <source>
        <dbReference type="EMBL" id="TFK80015.1"/>
    </source>
</evidence>
<gene>
    <name evidence="2" type="ORF">K466DRAFT_605687</name>
</gene>
<accession>A0A5C3NRQ4</accession>
<organism evidence="2 3">
    <name type="scientific">Polyporus arcularius HHB13444</name>
    <dbReference type="NCBI Taxonomy" id="1314778"/>
    <lineage>
        <taxon>Eukaryota</taxon>
        <taxon>Fungi</taxon>
        <taxon>Dikarya</taxon>
        <taxon>Basidiomycota</taxon>
        <taxon>Agaricomycotina</taxon>
        <taxon>Agaricomycetes</taxon>
        <taxon>Polyporales</taxon>
        <taxon>Polyporaceae</taxon>
        <taxon>Polyporus</taxon>
    </lineage>
</organism>
<evidence type="ECO:0000256" key="1">
    <source>
        <dbReference type="SAM" id="MobiDB-lite"/>
    </source>
</evidence>
<feature type="compositionally biased region" description="Basic and acidic residues" evidence="1">
    <location>
        <begin position="247"/>
        <end position="258"/>
    </location>
</feature>